<protein>
    <submittedName>
        <fullName evidence="3">Uncharacterized protein</fullName>
    </submittedName>
</protein>
<feature type="chain" id="PRO_5039945272" evidence="2">
    <location>
        <begin position="31"/>
        <end position="256"/>
    </location>
</feature>
<evidence type="ECO:0000256" key="1">
    <source>
        <dbReference type="SAM" id="MobiDB-lite"/>
    </source>
</evidence>
<name>A0A9J5Y0R0_SOLCO</name>
<dbReference type="Proteomes" id="UP000824120">
    <property type="component" value="Chromosome 7"/>
</dbReference>
<keyword evidence="2" id="KW-0732">Signal</keyword>
<organism evidence="3 4">
    <name type="scientific">Solanum commersonii</name>
    <name type="common">Commerson's wild potato</name>
    <name type="synonym">Commerson's nightshade</name>
    <dbReference type="NCBI Taxonomy" id="4109"/>
    <lineage>
        <taxon>Eukaryota</taxon>
        <taxon>Viridiplantae</taxon>
        <taxon>Streptophyta</taxon>
        <taxon>Embryophyta</taxon>
        <taxon>Tracheophyta</taxon>
        <taxon>Spermatophyta</taxon>
        <taxon>Magnoliopsida</taxon>
        <taxon>eudicotyledons</taxon>
        <taxon>Gunneridae</taxon>
        <taxon>Pentapetalae</taxon>
        <taxon>asterids</taxon>
        <taxon>lamiids</taxon>
        <taxon>Solanales</taxon>
        <taxon>Solanaceae</taxon>
        <taxon>Solanoideae</taxon>
        <taxon>Solaneae</taxon>
        <taxon>Solanum</taxon>
    </lineage>
</organism>
<dbReference type="AlphaFoldDB" id="A0A9J5Y0R0"/>
<evidence type="ECO:0000313" key="3">
    <source>
        <dbReference type="EMBL" id="KAG5593773.1"/>
    </source>
</evidence>
<evidence type="ECO:0000256" key="2">
    <source>
        <dbReference type="SAM" id="SignalP"/>
    </source>
</evidence>
<dbReference type="EMBL" id="JACXVP010000007">
    <property type="protein sequence ID" value="KAG5593773.1"/>
    <property type="molecule type" value="Genomic_DNA"/>
</dbReference>
<accession>A0A9J5Y0R0</accession>
<reference evidence="3 4" key="1">
    <citation type="submission" date="2020-09" db="EMBL/GenBank/DDBJ databases">
        <title>De no assembly of potato wild relative species, Solanum commersonii.</title>
        <authorList>
            <person name="Cho K."/>
        </authorList>
    </citation>
    <scope>NUCLEOTIDE SEQUENCE [LARGE SCALE GENOMIC DNA]</scope>
    <source>
        <strain evidence="3">LZ3.2</strain>
        <tissue evidence="3">Leaf</tissue>
    </source>
</reference>
<proteinExistence type="predicted"/>
<feature type="signal peptide" evidence="2">
    <location>
        <begin position="1"/>
        <end position="30"/>
    </location>
</feature>
<keyword evidence="4" id="KW-1185">Reference proteome</keyword>
<sequence>MKLRMMGSKLSMHTLFIFISSLMQLKKNNALFQMTMVYELLKRRFIFANNEKKDEVLINYWLKCHSPCVKIPEFTIKKQSRRQKKGETQTSKEQSTEEQDLVSLVSPSFKNHQLIYLLNEKDTTKKHKESLCLLWFVHNVLLGKDVNNNYPWGCDSYELTVKYLSHSSFEASSTSRRRDLLSKDIEMVERKNVKSPPDLFNPPRCASMACPNRKGIANSISDYSRLVETLFDLVVDNVKRELLGATTIKRARLDDQ</sequence>
<comment type="caution">
    <text evidence="3">The sequence shown here is derived from an EMBL/GenBank/DDBJ whole genome shotgun (WGS) entry which is preliminary data.</text>
</comment>
<evidence type="ECO:0000313" key="4">
    <source>
        <dbReference type="Proteomes" id="UP000824120"/>
    </source>
</evidence>
<gene>
    <name evidence="3" type="ORF">H5410_035005</name>
</gene>
<feature type="region of interest" description="Disordered" evidence="1">
    <location>
        <begin position="80"/>
        <end position="100"/>
    </location>
</feature>
<dbReference type="OrthoDB" id="1194650at2759"/>